<feature type="signal peptide" evidence="3">
    <location>
        <begin position="1"/>
        <end position="24"/>
    </location>
</feature>
<keyword evidence="2 3" id="KW-0732">Signal</keyword>
<dbReference type="RefSeq" id="WP_104808989.1">
    <property type="nucleotide sequence ID" value="NZ_MQUA01000013.1"/>
</dbReference>
<evidence type="ECO:0000256" key="3">
    <source>
        <dbReference type="SAM" id="SignalP"/>
    </source>
</evidence>
<keyword evidence="5" id="KW-1185">Reference proteome</keyword>
<evidence type="ECO:0008006" key="6">
    <source>
        <dbReference type="Google" id="ProtNLM"/>
    </source>
</evidence>
<comment type="similarity">
    <text evidence="1">Belongs to the ice-binding protein family.</text>
</comment>
<evidence type="ECO:0000256" key="2">
    <source>
        <dbReference type="ARBA" id="ARBA00022729"/>
    </source>
</evidence>
<gene>
    <name evidence="4" type="ORF">BST83_05910</name>
</gene>
<dbReference type="OrthoDB" id="9798299at2"/>
<dbReference type="InterPro" id="IPR021884">
    <property type="entry name" value="Ice-bd_prot"/>
</dbReference>
<dbReference type="Proteomes" id="UP000239522">
    <property type="component" value="Unassembled WGS sequence"/>
</dbReference>
<sequence length="436" mass="44947">MNSKLNLIAAAFISVLCSSNTILAQSMGISSEAITPDPSSILEMRTTDKGILIPRMTTVERDAITAAATGLMIYNNETNQYNFYNGSAWVFWGSAAYLSATSGETLSTISTADVVISDMTKTALEAGTYSVLFNGQVSIPAADYTTGFSTADAAADLNLIYTDIMAIPVTGTHALTFGSGETLLPGVYNVAGAASIAGTLTLDGNNEINPLFIIRANAGAFNTAASVDVILTNGATSENVFWIADGAIGLGAGTKISGTLFSNGAAVAGGSSIVNGRLLTKLGAISFGQGALTVPTGNSIIDFRSLSNFIIFTSSGGVANTGASVYNGDIGTGGGAITGFQTATVNGTIFESGSTTVVTPVNHMATFSLYKNDVLIPYSSRTRTHLNNPSDISLQSLSAVGVGDTIDVRWKIDEQPSDGIEISVLNRILTLIKVGN</sequence>
<proteinExistence type="inferred from homology"/>
<feature type="chain" id="PRO_5015734027" description="DUF3494 domain-containing protein" evidence="3">
    <location>
        <begin position="25"/>
        <end position="436"/>
    </location>
</feature>
<evidence type="ECO:0000256" key="1">
    <source>
        <dbReference type="ARBA" id="ARBA00005445"/>
    </source>
</evidence>
<dbReference type="Pfam" id="PF11999">
    <property type="entry name" value="Ice_binding"/>
    <property type="match status" value="1"/>
</dbReference>
<accession>A0A2S7KVU9</accession>
<organism evidence="4 5">
    <name type="scientific">Polaribacter filamentus</name>
    <dbReference type="NCBI Taxonomy" id="53483"/>
    <lineage>
        <taxon>Bacteria</taxon>
        <taxon>Pseudomonadati</taxon>
        <taxon>Bacteroidota</taxon>
        <taxon>Flavobacteriia</taxon>
        <taxon>Flavobacteriales</taxon>
        <taxon>Flavobacteriaceae</taxon>
    </lineage>
</organism>
<dbReference type="EMBL" id="MQUA01000013">
    <property type="protein sequence ID" value="PQB06740.1"/>
    <property type="molecule type" value="Genomic_DNA"/>
</dbReference>
<name>A0A2S7KVU9_9FLAO</name>
<reference evidence="4 5" key="1">
    <citation type="submission" date="2016-11" db="EMBL/GenBank/DDBJ databases">
        <title>Trade-off between light-utilization and light-protection in marine flavobacteria.</title>
        <authorList>
            <person name="Kumagai Y."/>
        </authorList>
    </citation>
    <scope>NUCLEOTIDE SEQUENCE [LARGE SCALE GENOMIC DNA]</scope>
    <source>
        <strain evidence="4 5">ATCC 700397</strain>
    </source>
</reference>
<evidence type="ECO:0000313" key="4">
    <source>
        <dbReference type="EMBL" id="PQB06740.1"/>
    </source>
</evidence>
<dbReference type="AlphaFoldDB" id="A0A2S7KVU9"/>
<protein>
    <recommendedName>
        <fullName evidence="6">DUF3494 domain-containing protein</fullName>
    </recommendedName>
</protein>
<comment type="caution">
    <text evidence="4">The sequence shown here is derived from an EMBL/GenBank/DDBJ whole genome shotgun (WGS) entry which is preliminary data.</text>
</comment>
<evidence type="ECO:0000313" key="5">
    <source>
        <dbReference type="Proteomes" id="UP000239522"/>
    </source>
</evidence>